<evidence type="ECO:0000313" key="1">
    <source>
        <dbReference type="EMBL" id="MEJ8636266.1"/>
    </source>
</evidence>
<dbReference type="EMBL" id="JBBKAJ010000022">
    <property type="protein sequence ID" value="MEJ8636266.1"/>
    <property type="molecule type" value="Genomic_DNA"/>
</dbReference>
<protein>
    <submittedName>
        <fullName evidence="1">Dihydrofolate reductase family protein</fullName>
    </submittedName>
</protein>
<sequence length="187" mass="20529">MQTLTVDVFLSVDGWAGGATSPGYFGYFGPELDAWIKGEVNRPQLVILGRRTYEALAGLPRDARDASWERMAGLDKVVFSATLKSASWPNTRVCHEDLVTEVGRLKRESDVPLRSIGSLSVARQLCGAGLVDRLRLMTFPLLVGETGREPFFAGVASADLELVGHRALDDRVLLIEYRPTGRDIPRA</sequence>
<accession>A0ACC6PY39</accession>
<organism evidence="1 2">
    <name type="scientific">Streptomyces achmelvichensis</name>
    <dbReference type="NCBI Taxonomy" id="3134111"/>
    <lineage>
        <taxon>Bacteria</taxon>
        <taxon>Bacillati</taxon>
        <taxon>Actinomycetota</taxon>
        <taxon>Actinomycetes</taxon>
        <taxon>Kitasatosporales</taxon>
        <taxon>Streptomycetaceae</taxon>
        <taxon>Streptomyces</taxon>
    </lineage>
</organism>
<proteinExistence type="predicted"/>
<evidence type="ECO:0000313" key="2">
    <source>
        <dbReference type="Proteomes" id="UP001377168"/>
    </source>
</evidence>
<comment type="caution">
    <text evidence="1">The sequence shown here is derived from an EMBL/GenBank/DDBJ whole genome shotgun (WGS) entry which is preliminary data.</text>
</comment>
<dbReference type="Proteomes" id="UP001377168">
    <property type="component" value="Unassembled WGS sequence"/>
</dbReference>
<keyword evidence="2" id="KW-1185">Reference proteome</keyword>
<gene>
    <name evidence="1" type="ORF">WKI67_23165</name>
</gene>
<reference evidence="1" key="1">
    <citation type="submission" date="2024-03" db="EMBL/GenBank/DDBJ databases">
        <title>Novel Streptomyces species of biotechnological and ecological value are a feature of Machair soil.</title>
        <authorList>
            <person name="Prole J.R."/>
            <person name="Goodfellow M."/>
            <person name="Allenby N."/>
            <person name="Ward A.C."/>
        </authorList>
    </citation>
    <scope>NUCLEOTIDE SEQUENCE</scope>
    <source>
        <strain evidence="1">MS2.AVA.5</strain>
    </source>
</reference>
<name>A0ACC6PY39_9ACTN</name>